<dbReference type="InterPro" id="IPR010310">
    <property type="entry name" value="T7SS_ESAT-6-like"/>
</dbReference>
<dbReference type="AlphaFoldDB" id="A0A0N9IEJ6"/>
<proteinExistence type="inferred from homology"/>
<reference evidence="3 4" key="1">
    <citation type="submission" date="2015-07" db="EMBL/GenBank/DDBJ databases">
        <title>Genome sequencing of Kibdelosporangium phytohabitans.</title>
        <authorList>
            <person name="Qin S."/>
            <person name="Xing K."/>
        </authorList>
    </citation>
    <scope>NUCLEOTIDE SEQUENCE [LARGE SCALE GENOMIC DNA]</scope>
    <source>
        <strain evidence="3 4">KLBMP1111</strain>
    </source>
</reference>
<dbReference type="EMBL" id="CP012752">
    <property type="protein sequence ID" value="ALG13848.1"/>
    <property type="molecule type" value="Genomic_DNA"/>
</dbReference>
<comment type="similarity">
    <text evidence="1">Belongs to the WXG100 family.</text>
</comment>
<feature type="region of interest" description="Disordered" evidence="2">
    <location>
        <begin position="74"/>
        <end position="94"/>
    </location>
</feature>
<dbReference type="Proteomes" id="UP000063699">
    <property type="component" value="Chromosome"/>
</dbReference>
<dbReference type="NCBIfam" id="TIGR03930">
    <property type="entry name" value="WXG100_ESAT6"/>
    <property type="match status" value="1"/>
</dbReference>
<dbReference type="Gene3D" id="1.10.287.1060">
    <property type="entry name" value="ESAT-6-like"/>
    <property type="match status" value="1"/>
</dbReference>
<evidence type="ECO:0000256" key="2">
    <source>
        <dbReference type="SAM" id="MobiDB-lite"/>
    </source>
</evidence>
<protein>
    <recommendedName>
        <fullName evidence="1">ESAT-6-like protein</fullName>
    </recommendedName>
</protein>
<evidence type="ECO:0000313" key="3">
    <source>
        <dbReference type="EMBL" id="ALG13848.1"/>
    </source>
</evidence>
<dbReference type="KEGG" id="kphy:AOZ06_49520"/>
<keyword evidence="4" id="KW-1185">Reference proteome</keyword>
<accession>A0A0N9IEJ6</accession>
<dbReference type="InterPro" id="IPR036689">
    <property type="entry name" value="ESAT-6-like_sf"/>
</dbReference>
<name>A0A0N9IEJ6_9PSEU</name>
<evidence type="ECO:0000256" key="1">
    <source>
        <dbReference type="RuleBase" id="RU362001"/>
    </source>
</evidence>
<dbReference type="Pfam" id="PF06013">
    <property type="entry name" value="WXG100"/>
    <property type="match status" value="1"/>
</dbReference>
<evidence type="ECO:0000313" key="4">
    <source>
        <dbReference type="Proteomes" id="UP000063699"/>
    </source>
</evidence>
<dbReference type="SUPFAM" id="SSF140453">
    <property type="entry name" value="EsxAB dimer-like"/>
    <property type="match status" value="1"/>
</dbReference>
<sequence length="94" mass="10136">MLHKASQDTANVRENSNGHIAQLRNNLAQLEGAWVGEAATAFHSLVGRFNQAADKVLADLQTISESLSTAAKAYGHREEESKSTFTKAEGGFSF</sequence>
<organism evidence="3 4">
    <name type="scientific">Kibdelosporangium phytohabitans</name>
    <dbReference type="NCBI Taxonomy" id="860235"/>
    <lineage>
        <taxon>Bacteria</taxon>
        <taxon>Bacillati</taxon>
        <taxon>Actinomycetota</taxon>
        <taxon>Actinomycetes</taxon>
        <taxon>Pseudonocardiales</taxon>
        <taxon>Pseudonocardiaceae</taxon>
        <taxon>Kibdelosporangium</taxon>
    </lineage>
</organism>
<gene>
    <name evidence="3" type="ORF">AOZ06_49520</name>
</gene>
<dbReference type="STRING" id="860235.AOZ06_49520"/>